<dbReference type="InterPro" id="IPR002545">
    <property type="entry name" value="CheW-lke_dom"/>
</dbReference>
<dbReference type="KEGG" id="dap:Dacet_2252"/>
<dbReference type="InterPro" id="IPR036061">
    <property type="entry name" value="CheW-like_dom_sf"/>
</dbReference>
<dbReference type="eggNOG" id="COG0835">
    <property type="taxonomic scope" value="Bacteria"/>
</dbReference>
<dbReference type="CDD" id="cd00732">
    <property type="entry name" value="CheW"/>
    <property type="match status" value="1"/>
</dbReference>
<dbReference type="PANTHER" id="PTHR22617:SF23">
    <property type="entry name" value="CHEMOTAXIS PROTEIN CHEW"/>
    <property type="match status" value="1"/>
</dbReference>
<dbReference type="SUPFAM" id="SSF50341">
    <property type="entry name" value="CheW-like"/>
    <property type="match status" value="1"/>
</dbReference>
<dbReference type="GO" id="GO:0005829">
    <property type="term" value="C:cytosol"/>
    <property type="evidence" value="ECO:0007669"/>
    <property type="project" value="TreeGrafter"/>
</dbReference>
<keyword evidence="4" id="KW-1185">Reference proteome</keyword>
<dbReference type="PROSITE" id="PS50851">
    <property type="entry name" value="CHEW"/>
    <property type="match status" value="1"/>
</dbReference>
<dbReference type="Gene3D" id="2.40.50.180">
    <property type="entry name" value="CheA-289, Domain 4"/>
    <property type="match status" value="1"/>
</dbReference>
<dbReference type="PANTHER" id="PTHR22617">
    <property type="entry name" value="CHEMOTAXIS SENSOR HISTIDINE KINASE-RELATED"/>
    <property type="match status" value="1"/>
</dbReference>
<dbReference type="SMART" id="SM00260">
    <property type="entry name" value="CheW"/>
    <property type="match status" value="1"/>
</dbReference>
<evidence type="ECO:0000313" key="4">
    <source>
        <dbReference type="Proteomes" id="UP000002012"/>
    </source>
</evidence>
<dbReference type="InParanoid" id="D4H2Z1"/>
<accession>D4H2Z1</accession>
<dbReference type="HOGENOM" id="CLU_073283_0_0_0"/>
<sequence length="328" mass="36548">MSNLQPIGELDYDDNEQREGMEVIQLVGLKLGEEEYAIDILKIQEIIRTVEITSVPRTEGFVLGVMNLRGKVIPVIDLRIRFSLDKMDFDKETRIIVVRFETENIGFVVDEVTEVIRINKSMVEPTPPLVGTVGQEYILGICKYAERLIILLDIDSVVSDDKNIESDLKKTILGQVALPSAEQNYQQIASAVEKEYAEPEDSGQNAIGTDTQGEDAIEEGSADDDVGASIDDLIALELSKREAETDELNKKKHEEEAAQADSKKKPEAVDNLSCDLDDILNDALNQSGSKMESEEGHVEQNELDDLIAIELNKREAETEALKKKKNNN</sequence>
<evidence type="ECO:0000259" key="2">
    <source>
        <dbReference type="PROSITE" id="PS50851"/>
    </source>
</evidence>
<dbReference type="RefSeq" id="WP_013011516.1">
    <property type="nucleotide sequence ID" value="NC_013943.1"/>
</dbReference>
<dbReference type="GO" id="GO:0006935">
    <property type="term" value="P:chemotaxis"/>
    <property type="evidence" value="ECO:0007669"/>
    <property type="project" value="InterPro"/>
</dbReference>
<protein>
    <submittedName>
        <fullName evidence="3">CheW protein</fullName>
    </submittedName>
</protein>
<dbReference type="AlphaFoldDB" id="D4H2Z1"/>
<proteinExistence type="predicted"/>
<feature type="domain" description="CheW-like" evidence="2">
    <location>
        <begin position="23"/>
        <end position="163"/>
    </location>
</feature>
<dbReference type="Pfam" id="PF01584">
    <property type="entry name" value="CheW"/>
    <property type="match status" value="1"/>
</dbReference>
<dbReference type="GO" id="GO:0007165">
    <property type="term" value="P:signal transduction"/>
    <property type="evidence" value="ECO:0007669"/>
    <property type="project" value="InterPro"/>
</dbReference>
<feature type="region of interest" description="Disordered" evidence="1">
    <location>
        <begin position="243"/>
        <end position="270"/>
    </location>
</feature>
<evidence type="ECO:0000313" key="3">
    <source>
        <dbReference type="EMBL" id="ADD69014.1"/>
    </source>
</evidence>
<gene>
    <name evidence="3" type="ordered locus">Dacet_2252</name>
</gene>
<dbReference type="EMBL" id="CP001968">
    <property type="protein sequence ID" value="ADD69014.1"/>
    <property type="molecule type" value="Genomic_DNA"/>
</dbReference>
<dbReference type="STRING" id="522772.Dacet_2252"/>
<dbReference type="Gene3D" id="2.30.30.40">
    <property type="entry name" value="SH3 Domains"/>
    <property type="match status" value="1"/>
</dbReference>
<evidence type="ECO:0000256" key="1">
    <source>
        <dbReference type="SAM" id="MobiDB-lite"/>
    </source>
</evidence>
<reference evidence="3 4" key="1">
    <citation type="journal article" date="2010" name="Stand. Genomic Sci.">
        <title>Complete genome sequence of Denitrovibrio acetiphilus type strain (N2460).</title>
        <authorList>
            <person name="Kiss H."/>
            <person name="Lang E."/>
            <person name="Lapidus A."/>
            <person name="Copeland A."/>
            <person name="Nolan M."/>
            <person name="Glavina Del Rio T."/>
            <person name="Chen F."/>
            <person name="Lucas S."/>
            <person name="Tice H."/>
            <person name="Cheng J.F."/>
            <person name="Han C."/>
            <person name="Goodwin L."/>
            <person name="Pitluck S."/>
            <person name="Liolios K."/>
            <person name="Pati A."/>
            <person name="Ivanova N."/>
            <person name="Mavromatis K."/>
            <person name="Chen A."/>
            <person name="Palaniappan K."/>
            <person name="Land M."/>
            <person name="Hauser L."/>
            <person name="Chang Y.J."/>
            <person name="Jeffries C.D."/>
            <person name="Detter J.C."/>
            <person name="Brettin T."/>
            <person name="Spring S."/>
            <person name="Rohde M."/>
            <person name="Goker M."/>
            <person name="Woyke T."/>
            <person name="Bristow J."/>
            <person name="Eisen J.A."/>
            <person name="Markowitz V."/>
            <person name="Hugenholtz P."/>
            <person name="Kyrpides N.C."/>
            <person name="Klenk H.P."/>
        </authorList>
    </citation>
    <scope>NUCLEOTIDE SEQUENCE [LARGE SCALE GENOMIC DNA]</scope>
    <source>
        <strain evidence="4">DSM 12809 / NBRC 114555 / N2460</strain>
    </source>
</reference>
<dbReference type="PaxDb" id="522772-Dacet_2252"/>
<dbReference type="InterPro" id="IPR039315">
    <property type="entry name" value="CheW"/>
</dbReference>
<name>D4H2Z1_DENA2</name>
<organism evidence="3 4">
    <name type="scientific">Denitrovibrio acetiphilus (strain DSM 12809 / NBRC 114555 / N2460)</name>
    <dbReference type="NCBI Taxonomy" id="522772"/>
    <lineage>
        <taxon>Bacteria</taxon>
        <taxon>Pseudomonadati</taxon>
        <taxon>Deferribacterota</taxon>
        <taxon>Deferribacteres</taxon>
        <taxon>Deferribacterales</taxon>
        <taxon>Geovibrionaceae</taxon>
        <taxon>Denitrovibrio</taxon>
    </lineage>
</organism>
<feature type="compositionally biased region" description="Basic and acidic residues" evidence="1">
    <location>
        <begin position="243"/>
        <end position="268"/>
    </location>
</feature>
<dbReference type="Proteomes" id="UP000002012">
    <property type="component" value="Chromosome"/>
</dbReference>